<keyword evidence="3 6" id="KW-0812">Transmembrane</keyword>
<evidence type="ECO:0000256" key="4">
    <source>
        <dbReference type="ARBA" id="ARBA00022989"/>
    </source>
</evidence>
<dbReference type="Proteomes" id="UP000286038">
    <property type="component" value="Unassembled WGS sequence"/>
</dbReference>
<feature type="transmembrane region" description="Helical" evidence="6">
    <location>
        <begin position="12"/>
        <end position="33"/>
    </location>
</feature>
<evidence type="ECO:0000313" key="8">
    <source>
        <dbReference type="EMBL" id="RGV31263.1"/>
    </source>
</evidence>
<keyword evidence="2" id="KW-1003">Cell membrane</keyword>
<dbReference type="EMBL" id="DYVS01000301">
    <property type="protein sequence ID" value="HJF72232.1"/>
    <property type="molecule type" value="Genomic_DNA"/>
</dbReference>
<evidence type="ECO:0000313" key="10">
    <source>
        <dbReference type="Proteomes" id="UP000283589"/>
    </source>
</evidence>
<evidence type="ECO:0000256" key="6">
    <source>
        <dbReference type="SAM" id="Phobius"/>
    </source>
</evidence>
<gene>
    <name evidence="8" type="ORF">DWW18_18080</name>
    <name evidence="9" type="ORF">DWZ68_07290</name>
    <name evidence="7" type="ORF">K8V05_15900</name>
</gene>
<sequence length="114" mass="12788">MITLAINWGYALLVTGVGMLTVFLLLVLLIVIINFQTKLTSQVGGHTKTVQEPEKAAVTTDTHPTPHEQAAIAMAMHLYFNAHDEEPHVITIEEVEKRYSPWSSKIYGMRNLNK</sequence>
<dbReference type="Proteomes" id="UP000283589">
    <property type="component" value="Unassembled WGS sequence"/>
</dbReference>
<comment type="subcellular location">
    <subcellularLocation>
        <location evidence="1">Cell membrane</location>
    </subcellularLocation>
</comment>
<dbReference type="Pfam" id="PF04277">
    <property type="entry name" value="OAD_gamma"/>
    <property type="match status" value="1"/>
</dbReference>
<keyword evidence="4 6" id="KW-1133">Transmembrane helix</keyword>
<dbReference type="GO" id="GO:0015081">
    <property type="term" value="F:sodium ion transmembrane transporter activity"/>
    <property type="evidence" value="ECO:0007669"/>
    <property type="project" value="InterPro"/>
</dbReference>
<keyword evidence="5 6" id="KW-0472">Membrane</keyword>
<reference evidence="7" key="3">
    <citation type="submission" date="2021-09" db="EMBL/GenBank/DDBJ databases">
        <authorList>
            <person name="Gilroy R."/>
        </authorList>
    </citation>
    <scope>NUCLEOTIDE SEQUENCE</scope>
    <source>
        <strain evidence="7">6966</strain>
    </source>
</reference>
<dbReference type="Proteomes" id="UP000742098">
    <property type="component" value="Unassembled WGS sequence"/>
</dbReference>
<evidence type="ECO:0000313" key="11">
    <source>
        <dbReference type="Proteomes" id="UP000286038"/>
    </source>
</evidence>
<evidence type="ECO:0000313" key="9">
    <source>
        <dbReference type="EMBL" id="RHM44358.1"/>
    </source>
</evidence>
<evidence type="ECO:0000256" key="3">
    <source>
        <dbReference type="ARBA" id="ARBA00022692"/>
    </source>
</evidence>
<dbReference type="STRING" id="1121130.GCA_000519105_01334"/>
<evidence type="ECO:0000256" key="1">
    <source>
        <dbReference type="ARBA" id="ARBA00004236"/>
    </source>
</evidence>
<dbReference type="InterPro" id="IPR005899">
    <property type="entry name" value="Na_pump_deCOase"/>
</dbReference>
<dbReference type="GO" id="GO:0005886">
    <property type="term" value="C:plasma membrane"/>
    <property type="evidence" value="ECO:0007669"/>
    <property type="project" value="UniProtKB-SubCell"/>
</dbReference>
<name>A0A412WVB9_9BACT</name>
<reference evidence="7" key="2">
    <citation type="journal article" date="2021" name="PeerJ">
        <title>Extensive microbial diversity within the chicken gut microbiome revealed by metagenomics and culture.</title>
        <authorList>
            <person name="Gilroy R."/>
            <person name="Ravi A."/>
            <person name="Getino M."/>
            <person name="Pursley I."/>
            <person name="Horton D.L."/>
            <person name="Alikhan N.F."/>
            <person name="Baker D."/>
            <person name="Gharbi K."/>
            <person name="Hall N."/>
            <person name="Watson M."/>
            <person name="Adriaenssens E.M."/>
            <person name="Foster-Nyarko E."/>
            <person name="Jarju S."/>
            <person name="Secka A."/>
            <person name="Antonio M."/>
            <person name="Oren A."/>
            <person name="Chaudhuri R.R."/>
            <person name="La Ragione R."/>
            <person name="Hildebrand F."/>
            <person name="Pallen M.J."/>
        </authorList>
    </citation>
    <scope>NUCLEOTIDE SEQUENCE</scope>
    <source>
        <strain evidence="7">6966</strain>
    </source>
</reference>
<accession>A0A412WVB9</accession>
<dbReference type="GO" id="GO:0036376">
    <property type="term" value="P:sodium ion export across plasma membrane"/>
    <property type="evidence" value="ECO:0007669"/>
    <property type="project" value="InterPro"/>
</dbReference>
<dbReference type="EMBL" id="QRZA01000036">
    <property type="protein sequence ID" value="RGV31263.1"/>
    <property type="molecule type" value="Genomic_DNA"/>
</dbReference>
<reference evidence="10 11" key="1">
    <citation type="submission" date="2018-08" db="EMBL/GenBank/DDBJ databases">
        <title>A genome reference for cultivated species of the human gut microbiota.</title>
        <authorList>
            <person name="Zou Y."/>
            <person name="Xue W."/>
            <person name="Luo G."/>
        </authorList>
    </citation>
    <scope>NUCLEOTIDE SEQUENCE [LARGE SCALE GENOMIC DNA]</scope>
    <source>
        <strain evidence="8 10">AF14-49</strain>
        <strain evidence="9 11">AF34-33</strain>
    </source>
</reference>
<organism evidence="8 10">
    <name type="scientific">Butyricimonas virosa</name>
    <dbReference type="NCBI Taxonomy" id="544645"/>
    <lineage>
        <taxon>Bacteria</taxon>
        <taxon>Pseudomonadati</taxon>
        <taxon>Bacteroidota</taxon>
        <taxon>Bacteroidia</taxon>
        <taxon>Bacteroidales</taxon>
        <taxon>Odoribacteraceae</taxon>
        <taxon>Butyricimonas</taxon>
    </lineage>
</organism>
<protein>
    <submittedName>
        <fullName evidence="7">OadG family protein</fullName>
    </submittedName>
</protein>
<dbReference type="EMBL" id="QRPV01000006">
    <property type="protein sequence ID" value="RHM44358.1"/>
    <property type="molecule type" value="Genomic_DNA"/>
</dbReference>
<evidence type="ECO:0000313" key="7">
    <source>
        <dbReference type="EMBL" id="HJF72232.1"/>
    </source>
</evidence>
<comment type="caution">
    <text evidence="8">The sequence shown here is derived from an EMBL/GenBank/DDBJ whole genome shotgun (WGS) entry which is preliminary data.</text>
</comment>
<dbReference type="RefSeq" id="WP_034503427.1">
    <property type="nucleotide sequence ID" value="NZ_CABJDM010000006.1"/>
</dbReference>
<dbReference type="AlphaFoldDB" id="A0A412WVB9"/>
<proteinExistence type="predicted"/>
<evidence type="ECO:0000256" key="2">
    <source>
        <dbReference type="ARBA" id="ARBA00022475"/>
    </source>
</evidence>
<evidence type="ECO:0000256" key="5">
    <source>
        <dbReference type="ARBA" id="ARBA00023136"/>
    </source>
</evidence>